<feature type="region of interest" description="Disordered" evidence="1">
    <location>
        <begin position="89"/>
        <end position="156"/>
    </location>
</feature>
<organism evidence="2 3">
    <name type="scientific">Gordonia hankookensis</name>
    <dbReference type="NCBI Taxonomy" id="589403"/>
    <lineage>
        <taxon>Bacteria</taxon>
        <taxon>Bacillati</taxon>
        <taxon>Actinomycetota</taxon>
        <taxon>Actinomycetes</taxon>
        <taxon>Mycobacteriales</taxon>
        <taxon>Gordoniaceae</taxon>
        <taxon>Gordonia</taxon>
    </lineage>
</organism>
<dbReference type="RefSeq" id="WP_190265574.1">
    <property type="nucleotide sequence ID" value="NZ_BAABAD010000003.1"/>
</dbReference>
<dbReference type="Pfam" id="PF12005">
    <property type="entry name" value="DUF3499"/>
    <property type="match status" value="1"/>
</dbReference>
<evidence type="ECO:0000256" key="1">
    <source>
        <dbReference type="SAM" id="MobiDB-lite"/>
    </source>
</evidence>
<dbReference type="InterPro" id="IPR021888">
    <property type="entry name" value="DUF3499"/>
</dbReference>
<evidence type="ECO:0000313" key="2">
    <source>
        <dbReference type="EMBL" id="MBD1318383.1"/>
    </source>
</evidence>
<comment type="caution">
    <text evidence="2">The sequence shown here is derived from an EMBL/GenBank/DDBJ whole genome shotgun (WGS) entry which is preliminary data.</text>
</comment>
<name>A0ABR7W6D0_9ACTN</name>
<gene>
    <name evidence="2" type="ORF">IDF66_02200</name>
</gene>
<accession>A0ABR7W6D0</accession>
<sequence>MKLPRQCCRPGCARSAVATLTFVYSESTAVIGPLASSAEPHSWDLCDDHARRITVPRGWEMLRSERGFSAPVAEDYELTALAEAVREVGGAGRVDPSRWPDLFDGSDDVAPGRRGSQGRHPDASSPGEDTASRPPQSARPRPGRRGHLRVLPDPTD</sequence>
<dbReference type="Proteomes" id="UP000602395">
    <property type="component" value="Unassembled WGS sequence"/>
</dbReference>
<evidence type="ECO:0000313" key="3">
    <source>
        <dbReference type="Proteomes" id="UP000602395"/>
    </source>
</evidence>
<dbReference type="EMBL" id="JACWMS010000001">
    <property type="protein sequence ID" value="MBD1318383.1"/>
    <property type="molecule type" value="Genomic_DNA"/>
</dbReference>
<protein>
    <submittedName>
        <fullName evidence="2">DUF3499 domain-containing protein</fullName>
    </submittedName>
</protein>
<reference evidence="2 3" key="1">
    <citation type="submission" date="2020-09" db="EMBL/GenBank/DDBJ databases">
        <title>Novel species in genus Gordonia.</title>
        <authorList>
            <person name="Zhang G."/>
        </authorList>
    </citation>
    <scope>NUCLEOTIDE SEQUENCE [LARGE SCALE GENOMIC DNA]</scope>
    <source>
        <strain evidence="2 3">ON-33</strain>
    </source>
</reference>
<keyword evidence="3" id="KW-1185">Reference proteome</keyword>
<proteinExistence type="predicted"/>